<accession>A0A9W6X2E5</accession>
<dbReference type="AlphaFoldDB" id="A0A9W6X2E5"/>
<gene>
    <name evidence="2" type="ORF">Plil01_001182100</name>
</gene>
<evidence type="ECO:0000256" key="1">
    <source>
        <dbReference type="SAM" id="MobiDB-lite"/>
    </source>
</evidence>
<feature type="region of interest" description="Disordered" evidence="1">
    <location>
        <begin position="28"/>
        <end position="56"/>
    </location>
</feature>
<comment type="caution">
    <text evidence="2">The sequence shown here is derived from an EMBL/GenBank/DDBJ whole genome shotgun (WGS) entry which is preliminary data.</text>
</comment>
<sequence length="208" mass="21996">MLAMKGSSKNVPATEVVLVVDATKPAPPARAYPPGMTPDTGNISRKTSPKNRSKVAPAMNVGIKSPVGTGREKDIAVASRRMSPASGRTMNTDSDRSACHRSGRLSSVLVRSPNISPNDKRVMPTGRQRTTASGNNIVHDASTADLLTAQAFQRNLNAADTEAYSAPRKPIRTASTAKATNSANEYDSGAKLVANIAWYAATQSWCTI</sequence>
<protein>
    <submittedName>
        <fullName evidence="2">Unnamed protein product</fullName>
    </submittedName>
</protein>
<reference evidence="2" key="1">
    <citation type="submission" date="2023-04" db="EMBL/GenBank/DDBJ databases">
        <title>Phytophthora lilii NBRC 32176.</title>
        <authorList>
            <person name="Ichikawa N."/>
            <person name="Sato H."/>
            <person name="Tonouchi N."/>
        </authorList>
    </citation>
    <scope>NUCLEOTIDE SEQUENCE</scope>
    <source>
        <strain evidence="2">NBRC 32176</strain>
    </source>
</reference>
<keyword evidence="3" id="KW-1185">Reference proteome</keyword>
<name>A0A9W6X2E5_9STRA</name>
<proteinExistence type="predicted"/>
<feature type="region of interest" description="Disordered" evidence="1">
    <location>
        <begin position="78"/>
        <end position="100"/>
    </location>
</feature>
<dbReference type="EMBL" id="BSXW01000696">
    <property type="protein sequence ID" value="GMF28140.1"/>
    <property type="molecule type" value="Genomic_DNA"/>
</dbReference>
<evidence type="ECO:0000313" key="2">
    <source>
        <dbReference type="EMBL" id="GMF28140.1"/>
    </source>
</evidence>
<dbReference type="Proteomes" id="UP001165083">
    <property type="component" value="Unassembled WGS sequence"/>
</dbReference>
<evidence type="ECO:0000313" key="3">
    <source>
        <dbReference type="Proteomes" id="UP001165083"/>
    </source>
</evidence>
<organism evidence="2 3">
    <name type="scientific">Phytophthora lilii</name>
    <dbReference type="NCBI Taxonomy" id="2077276"/>
    <lineage>
        <taxon>Eukaryota</taxon>
        <taxon>Sar</taxon>
        <taxon>Stramenopiles</taxon>
        <taxon>Oomycota</taxon>
        <taxon>Peronosporomycetes</taxon>
        <taxon>Peronosporales</taxon>
        <taxon>Peronosporaceae</taxon>
        <taxon>Phytophthora</taxon>
    </lineage>
</organism>